<evidence type="ECO:0000256" key="1">
    <source>
        <dbReference type="ARBA" id="ARBA00004429"/>
    </source>
</evidence>
<evidence type="ECO:0000313" key="14">
    <source>
        <dbReference type="EMBL" id="BDS06091.1"/>
    </source>
</evidence>
<keyword evidence="9 12" id="KW-0812">Transmembrane</keyword>
<dbReference type="InterPro" id="IPR029044">
    <property type="entry name" value="Nucleotide-diphossugar_trans"/>
</dbReference>
<comment type="subcellular location">
    <subcellularLocation>
        <location evidence="1">Cell inner membrane</location>
        <topology evidence="1">Multi-pass membrane protein</topology>
    </subcellularLocation>
</comment>
<feature type="transmembrane region" description="Helical" evidence="12">
    <location>
        <begin position="513"/>
        <end position="534"/>
    </location>
</feature>
<evidence type="ECO:0000256" key="2">
    <source>
        <dbReference type="ARBA" id="ARBA00005001"/>
    </source>
</evidence>
<dbReference type="PANTHER" id="PTHR43867">
    <property type="entry name" value="CELLULOSE SYNTHASE CATALYTIC SUBUNIT A [UDP-FORMING]"/>
    <property type="match status" value="1"/>
</dbReference>
<dbReference type="CDD" id="cd04191">
    <property type="entry name" value="Glucan_BSP_MdoH"/>
    <property type="match status" value="1"/>
</dbReference>
<name>A0AAT9FJF7_9BACT</name>
<gene>
    <name evidence="14" type="primary">opgH</name>
    <name evidence="14" type="ORF">NT6N_11310</name>
</gene>
<dbReference type="InterPro" id="IPR050321">
    <property type="entry name" value="Glycosyltr_2/OpgH_subfam"/>
</dbReference>
<dbReference type="KEGG" id="osu:NT6N_11310"/>
<organism evidence="14">
    <name type="scientific">Oceaniferula spumae</name>
    <dbReference type="NCBI Taxonomy" id="2979115"/>
    <lineage>
        <taxon>Bacteria</taxon>
        <taxon>Pseudomonadati</taxon>
        <taxon>Verrucomicrobiota</taxon>
        <taxon>Verrucomicrobiia</taxon>
        <taxon>Verrucomicrobiales</taxon>
        <taxon>Verrucomicrobiaceae</taxon>
        <taxon>Oceaniferula</taxon>
    </lineage>
</organism>
<dbReference type="AlphaFoldDB" id="A0AAT9FJF7"/>
<dbReference type="Pfam" id="PF00535">
    <property type="entry name" value="Glycos_transf_2"/>
    <property type="match status" value="1"/>
</dbReference>
<evidence type="ECO:0000256" key="9">
    <source>
        <dbReference type="ARBA" id="ARBA00022692"/>
    </source>
</evidence>
<dbReference type="NCBIfam" id="NF003958">
    <property type="entry name" value="PRK05454.2-1"/>
    <property type="match status" value="1"/>
</dbReference>
<evidence type="ECO:0000256" key="8">
    <source>
        <dbReference type="ARBA" id="ARBA00022679"/>
    </source>
</evidence>
<evidence type="ECO:0000259" key="13">
    <source>
        <dbReference type="Pfam" id="PF00535"/>
    </source>
</evidence>
<feature type="transmembrane region" description="Helical" evidence="12">
    <location>
        <begin position="382"/>
        <end position="404"/>
    </location>
</feature>
<evidence type="ECO:0000256" key="7">
    <source>
        <dbReference type="ARBA" id="ARBA00022676"/>
    </source>
</evidence>
<proteinExistence type="inferred from homology"/>
<feature type="transmembrane region" description="Helical" evidence="12">
    <location>
        <begin position="22"/>
        <end position="43"/>
    </location>
</feature>
<reference evidence="14" key="1">
    <citation type="submission" date="2024-07" db="EMBL/GenBank/DDBJ databases">
        <title>Complete genome sequence of Verrucomicrobiaceae bacterium NT6N.</title>
        <authorList>
            <person name="Huang C."/>
            <person name="Takami H."/>
            <person name="Hamasaki K."/>
        </authorList>
    </citation>
    <scope>NUCLEOTIDE SEQUENCE</scope>
    <source>
        <strain evidence="14">NT6N</strain>
    </source>
</reference>
<dbReference type="InterPro" id="IPR001173">
    <property type="entry name" value="Glyco_trans_2-like"/>
</dbReference>
<keyword evidence="5" id="KW-1003">Cell membrane</keyword>
<feature type="transmembrane region" description="Helical" evidence="12">
    <location>
        <begin position="540"/>
        <end position="559"/>
    </location>
</feature>
<protein>
    <recommendedName>
        <fullName evidence="4">Glucans biosynthesis glucosyltransferase H</fullName>
    </recommendedName>
</protein>
<evidence type="ECO:0000256" key="10">
    <source>
        <dbReference type="ARBA" id="ARBA00022989"/>
    </source>
</evidence>
<comment type="pathway">
    <text evidence="2">Glycan metabolism; osmoregulated periplasmic glucan (OPG) biosynthesis.</text>
</comment>
<dbReference type="SUPFAM" id="SSF53448">
    <property type="entry name" value="Nucleotide-diphospho-sugar transferases"/>
    <property type="match status" value="1"/>
</dbReference>
<sequence length="711" mass="80248">MSEDKPVVPEDKQMAEPVREQVWPTFLFFSIVIVIASLGAYLMADYLWKLGWTFSSTILWVLFTILFSYLSFGFTHAFTGFILRRCGSAIAHMPSSMRNRDEDPEIEDGTRVAVVIPVYNEPVERVFAGIKAILESVDRTAHGELFDFFILSDSTQSEQWIAEQAAWVKLQRETGKGNRIFYRHRPDNLNKKSGNVSDFCRTWGPHYRYMIVLDADSVMSGETMVELLMRMEANPGIGLIQTAPIIVGGESLYGRMQQFSNQLYGPVFMEGLAFWQGRGGNFWGHNAIIRLQPFMEHCELPELPGRKPFGGHILSHDFVEAGLMQRAGWEVWLAQDLGGSFEEGPQGIIEAAQRDQRWCQGNLQHGMLLFAKELRGKTRVHLGNGILCYLSSAIWMLFMIVAMWKAAEQGIESIVPNKGSAEGFVLLGLTMFLLFTAKLFCIIDLALDRERCKGFGGFINACTSSFIETILSALIAPVMMIFYTRFVIYNLIGRSVGWSAQRRGAQGTSWDDAFAAHGAQSLIGILTSILAILIDPILFWWMSPVLIGLVLSIPVSVITSRLDLGLNAKHDGLFLVPVEYDAPREVREALDFEAVERKEFAGLTAAVLDPYLNAVHVSLLRKNRHRLLRGSKVYGDVDESKIPNEEKCDTRRYLAGRLLREGPSSLRTEEIFMVLSDIDSMLLLHREAWLRPDSYLAPWWRRAIKEMSASI</sequence>
<keyword evidence="8" id="KW-0808">Transferase</keyword>
<evidence type="ECO:0000256" key="6">
    <source>
        <dbReference type="ARBA" id="ARBA00022519"/>
    </source>
</evidence>
<evidence type="ECO:0000256" key="3">
    <source>
        <dbReference type="ARBA" id="ARBA00009337"/>
    </source>
</evidence>
<dbReference type="Gene3D" id="3.90.550.10">
    <property type="entry name" value="Spore Coat Polysaccharide Biosynthesis Protein SpsA, Chain A"/>
    <property type="match status" value="1"/>
</dbReference>
<keyword evidence="7" id="KW-0328">Glycosyltransferase</keyword>
<accession>A0AAT9FJF7</accession>
<feature type="domain" description="Glycosyltransferase 2-like" evidence="13">
    <location>
        <begin position="114"/>
        <end position="296"/>
    </location>
</feature>
<keyword evidence="11 12" id="KW-0472">Membrane</keyword>
<dbReference type="EMBL" id="AP026866">
    <property type="protein sequence ID" value="BDS06091.1"/>
    <property type="molecule type" value="Genomic_DNA"/>
</dbReference>
<evidence type="ECO:0000256" key="5">
    <source>
        <dbReference type="ARBA" id="ARBA00022475"/>
    </source>
</evidence>
<evidence type="ECO:0000256" key="11">
    <source>
        <dbReference type="ARBA" id="ARBA00023136"/>
    </source>
</evidence>
<evidence type="ECO:0000256" key="12">
    <source>
        <dbReference type="SAM" id="Phobius"/>
    </source>
</evidence>
<evidence type="ECO:0000256" key="4">
    <source>
        <dbReference type="ARBA" id="ARBA00020585"/>
    </source>
</evidence>
<feature type="transmembrane region" description="Helical" evidence="12">
    <location>
        <begin position="424"/>
        <end position="447"/>
    </location>
</feature>
<dbReference type="NCBIfam" id="NF003962">
    <property type="entry name" value="PRK05454.2-5"/>
    <property type="match status" value="1"/>
</dbReference>
<dbReference type="PANTHER" id="PTHR43867:SF5">
    <property type="entry name" value="GLUCANS BIOSYNTHESIS GLUCOSYLTRANSFERASE H"/>
    <property type="match status" value="1"/>
</dbReference>
<dbReference type="GO" id="GO:0016758">
    <property type="term" value="F:hexosyltransferase activity"/>
    <property type="evidence" value="ECO:0007669"/>
    <property type="project" value="TreeGrafter"/>
</dbReference>
<keyword evidence="10 12" id="KW-1133">Transmembrane helix</keyword>
<dbReference type="GO" id="GO:0005886">
    <property type="term" value="C:plasma membrane"/>
    <property type="evidence" value="ECO:0007669"/>
    <property type="project" value="UniProtKB-SubCell"/>
</dbReference>
<keyword evidence="6" id="KW-0997">Cell inner membrane</keyword>
<comment type="similarity">
    <text evidence="3">Belongs to the glycosyltransferase 2 family. OpgH subfamily.</text>
</comment>
<feature type="transmembrane region" description="Helical" evidence="12">
    <location>
        <begin position="58"/>
        <end position="83"/>
    </location>
</feature>